<keyword evidence="2" id="KW-1133">Transmembrane helix</keyword>
<evidence type="ECO:0000313" key="4">
    <source>
        <dbReference type="Proteomes" id="UP000267096"/>
    </source>
</evidence>
<feature type="compositionally biased region" description="Polar residues" evidence="1">
    <location>
        <begin position="243"/>
        <end position="269"/>
    </location>
</feature>
<feature type="compositionally biased region" description="Basic and acidic residues" evidence="1">
    <location>
        <begin position="305"/>
        <end position="317"/>
    </location>
</feature>
<reference evidence="3 4" key="2">
    <citation type="submission" date="2018-11" db="EMBL/GenBank/DDBJ databases">
        <authorList>
            <consortium name="Pathogen Informatics"/>
        </authorList>
    </citation>
    <scope>NUCLEOTIDE SEQUENCE [LARGE SCALE GENOMIC DNA]</scope>
</reference>
<feature type="compositionally biased region" description="Basic and acidic residues" evidence="1">
    <location>
        <begin position="230"/>
        <end position="242"/>
    </location>
</feature>
<keyword evidence="2" id="KW-0472">Membrane</keyword>
<dbReference type="WBParaSite" id="ASIM_0001583901-mRNA-1">
    <property type="protein sequence ID" value="ASIM_0001583901-mRNA-1"/>
    <property type="gene ID" value="ASIM_0001583901"/>
</dbReference>
<evidence type="ECO:0000256" key="2">
    <source>
        <dbReference type="SAM" id="Phobius"/>
    </source>
</evidence>
<dbReference type="EMBL" id="UYRR01032203">
    <property type="protein sequence ID" value="VDK54615.1"/>
    <property type="molecule type" value="Genomic_DNA"/>
</dbReference>
<feature type="region of interest" description="Disordered" evidence="1">
    <location>
        <begin position="227"/>
        <end position="282"/>
    </location>
</feature>
<protein>
    <submittedName>
        <fullName evidence="5">Ion_trans domain-containing protein</fullName>
    </submittedName>
</protein>
<dbReference type="OrthoDB" id="5796275at2759"/>
<feature type="region of interest" description="Disordered" evidence="1">
    <location>
        <begin position="296"/>
        <end position="373"/>
    </location>
</feature>
<dbReference type="AlphaFoldDB" id="A0A0M3K4E8"/>
<evidence type="ECO:0000256" key="1">
    <source>
        <dbReference type="SAM" id="MobiDB-lite"/>
    </source>
</evidence>
<dbReference type="Proteomes" id="UP000267096">
    <property type="component" value="Unassembled WGS sequence"/>
</dbReference>
<feature type="transmembrane region" description="Helical" evidence="2">
    <location>
        <begin position="99"/>
        <end position="129"/>
    </location>
</feature>
<keyword evidence="2" id="KW-0812">Transmembrane</keyword>
<reference evidence="5" key="1">
    <citation type="submission" date="2017-02" db="UniProtKB">
        <authorList>
            <consortium name="WormBaseParasite"/>
        </authorList>
    </citation>
    <scope>IDENTIFICATION</scope>
</reference>
<proteinExistence type="predicted"/>
<keyword evidence="4" id="KW-1185">Reference proteome</keyword>
<sequence>MLILVIPVKAIFHESRSPTAFRNGHSARKGASEQLPSKNEAIAINHHIYRSGGIHQAVAMIESSVELLPWSNIGAVGLVSKCAEIERNVFACEMDSSMLIIIIVTGILTGILVPTFFISLYICGFYSYVSQIMTGRYKCDFETEALNGKTPPAGSISETDVNFSAHVVEISETTNRKSDSSECVDKSQEKQRLEICITEALVFHAVEISLHSNHFPSLTWRGWFAQGRGGKGETDQNERTGEETNSNVLESGNQPVQESSTNSGRNTSPGIRPSGQKGSKDLDKSVVALSLQDAVLKRSSQPKQPARDQHVTVKIERIDEDDEKEQSPMSSVTGRILSTDESSSSSEESERNVRSRRQKSRINRTETEEYKPLSTEASESRKLVCYWPNDLIDPVGGLFLCEEYGTCLV</sequence>
<gene>
    <name evidence="3" type="ORF">ASIM_LOCUS15246</name>
</gene>
<evidence type="ECO:0000313" key="3">
    <source>
        <dbReference type="EMBL" id="VDK54615.1"/>
    </source>
</evidence>
<accession>A0A0M3K4E8</accession>
<organism evidence="5">
    <name type="scientific">Anisakis simplex</name>
    <name type="common">Herring worm</name>
    <dbReference type="NCBI Taxonomy" id="6269"/>
    <lineage>
        <taxon>Eukaryota</taxon>
        <taxon>Metazoa</taxon>
        <taxon>Ecdysozoa</taxon>
        <taxon>Nematoda</taxon>
        <taxon>Chromadorea</taxon>
        <taxon>Rhabditida</taxon>
        <taxon>Spirurina</taxon>
        <taxon>Ascaridomorpha</taxon>
        <taxon>Ascaridoidea</taxon>
        <taxon>Anisakidae</taxon>
        <taxon>Anisakis</taxon>
        <taxon>Anisakis simplex complex</taxon>
    </lineage>
</organism>
<name>A0A0M3K4E8_ANISI</name>
<evidence type="ECO:0000313" key="5">
    <source>
        <dbReference type="WBParaSite" id="ASIM_0001583901-mRNA-1"/>
    </source>
</evidence>